<feature type="region of interest" description="Disordered" evidence="3">
    <location>
        <begin position="288"/>
        <end position="316"/>
    </location>
</feature>
<dbReference type="RefSeq" id="WP_382185514.1">
    <property type="nucleotide sequence ID" value="NZ_JBHSZI010000001.1"/>
</dbReference>
<dbReference type="PANTHER" id="PTHR30532:SF1">
    <property type="entry name" value="IRON(3+)-HYDROXAMATE-BINDING PROTEIN FHUD"/>
    <property type="match status" value="1"/>
</dbReference>
<feature type="region of interest" description="Disordered" evidence="3">
    <location>
        <begin position="32"/>
        <end position="65"/>
    </location>
</feature>
<keyword evidence="2" id="KW-0732">Signal</keyword>
<evidence type="ECO:0000313" key="4">
    <source>
        <dbReference type="EMBL" id="MFC7058597.1"/>
    </source>
</evidence>
<name>A0ABD5W792_9EURY</name>
<dbReference type="Proteomes" id="UP001596445">
    <property type="component" value="Unassembled WGS sequence"/>
</dbReference>
<accession>A0ABD5W792</accession>
<comment type="caution">
    <text evidence="4">The sequence shown here is derived from an EMBL/GenBank/DDBJ whole genome shotgun (WGS) entry which is preliminary data.</text>
</comment>
<protein>
    <submittedName>
        <fullName evidence="4">ABC transporter substrate-binding protein</fullName>
    </submittedName>
</protein>
<sequence>MRGETGDGVGPTRRDYMRHGSALVAAGLLAGCSSQADSESTPTETSSGGSTATETSTPEDQSYSVSMEPMGTVEFEESPETWVSYLSTYGDMGIALGKADSLQGLWDPEGMPNVFYDLLPDVEVSFEDVSPISGGGEFDKEIFYELDADVHLFDPNWISVLADDWGEDDIEEIATEVNPFLGNYIRRRGDDWHDYPYYSLYEAFEVVADAFDERERYEALTSIHSDMQATIEEMLPPSEERPSVGLVSVNSKFEEATFYVYPVQEGNNHKQYRDIEMRGAFDDHIEGATASSTTSNCSRSTPTPSSSSTASRTSQPRSLSLKWKRCVRIRSVVSCQQYRTTGCTVVAQLTKVRSSTSSKQRQRRGSSTPRRSASGTG</sequence>
<dbReference type="Gene3D" id="3.40.50.1980">
    <property type="entry name" value="Nitrogenase molybdenum iron protein domain"/>
    <property type="match status" value="1"/>
</dbReference>
<dbReference type="EMBL" id="JBHSZI010000001">
    <property type="protein sequence ID" value="MFC7058597.1"/>
    <property type="molecule type" value="Genomic_DNA"/>
</dbReference>
<feature type="compositionally biased region" description="Low complexity" evidence="3">
    <location>
        <begin position="32"/>
        <end position="59"/>
    </location>
</feature>
<dbReference type="PANTHER" id="PTHR30532">
    <property type="entry name" value="IRON III DICITRATE-BINDING PERIPLASMIC PROTEIN"/>
    <property type="match status" value="1"/>
</dbReference>
<evidence type="ECO:0000256" key="3">
    <source>
        <dbReference type="SAM" id="MobiDB-lite"/>
    </source>
</evidence>
<evidence type="ECO:0000313" key="5">
    <source>
        <dbReference type="Proteomes" id="UP001596445"/>
    </source>
</evidence>
<keyword evidence="5" id="KW-1185">Reference proteome</keyword>
<feature type="region of interest" description="Disordered" evidence="3">
    <location>
        <begin position="351"/>
        <end position="377"/>
    </location>
</feature>
<evidence type="ECO:0000256" key="2">
    <source>
        <dbReference type="ARBA" id="ARBA00022729"/>
    </source>
</evidence>
<proteinExistence type="predicted"/>
<organism evidence="4 5">
    <name type="scientific">Halovenus salina</name>
    <dbReference type="NCBI Taxonomy" id="1510225"/>
    <lineage>
        <taxon>Archaea</taxon>
        <taxon>Methanobacteriati</taxon>
        <taxon>Methanobacteriota</taxon>
        <taxon>Stenosarchaea group</taxon>
        <taxon>Halobacteria</taxon>
        <taxon>Halobacteriales</taxon>
        <taxon>Haloarculaceae</taxon>
        <taxon>Halovenus</taxon>
    </lineage>
</organism>
<reference evidence="4 5" key="1">
    <citation type="journal article" date="2019" name="Int. J. Syst. Evol. Microbiol.">
        <title>The Global Catalogue of Microorganisms (GCM) 10K type strain sequencing project: providing services to taxonomists for standard genome sequencing and annotation.</title>
        <authorList>
            <consortium name="The Broad Institute Genomics Platform"/>
            <consortium name="The Broad Institute Genome Sequencing Center for Infectious Disease"/>
            <person name="Wu L."/>
            <person name="Ma J."/>
        </authorList>
    </citation>
    <scope>NUCLEOTIDE SEQUENCE [LARGE SCALE GENOMIC DNA]</scope>
    <source>
        <strain evidence="4 5">JCM 30072</strain>
    </source>
</reference>
<gene>
    <name evidence="4" type="ORF">ACFQQG_10905</name>
</gene>
<dbReference type="InterPro" id="IPR051313">
    <property type="entry name" value="Bact_iron-sidero_bind"/>
</dbReference>
<dbReference type="SUPFAM" id="SSF53807">
    <property type="entry name" value="Helical backbone' metal receptor"/>
    <property type="match status" value="1"/>
</dbReference>
<dbReference type="AlphaFoldDB" id="A0ABD5W792"/>
<keyword evidence="1" id="KW-0813">Transport</keyword>
<dbReference type="PROSITE" id="PS51257">
    <property type="entry name" value="PROKAR_LIPOPROTEIN"/>
    <property type="match status" value="1"/>
</dbReference>
<evidence type="ECO:0000256" key="1">
    <source>
        <dbReference type="ARBA" id="ARBA00022448"/>
    </source>
</evidence>